<dbReference type="Gene3D" id="3.90.550.10">
    <property type="entry name" value="Spore Coat Polysaccharide Biosynthesis Protein SpsA, Chain A"/>
    <property type="match status" value="1"/>
</dbReference>
<protein>
    <submittedName>
        <fullName evidence="6">Glycosyltransferase</fullName>
    </submittedName>
</protein>
<evidence type="ECO:0000256" key="3">
    <source>
        <dbReference type="ARBA" id="ARBA00022679"/>
    </source>
</evidence>
<dbReference type="PANTHER" id="PTHR43685:SF5">
    <property type="entry name" value="GLYCOSYLTRANSFERASE EPSE-RELATED"/>
    <property type="match status" value="1"/>
</dbReference>
<feature type="region of interest" description="Disordered" evidence="4">
    <location>
        <begin position="275"/>
        <end position="300"/>
    </location>
</feature>
<dbReference type="PANTHER" id="PTHR43685">
    <property type="entry name" value="GLYCOSYLTRANSFERASE"/>
    <property type="match status" value="1"/>
</dbReference>
<name>A0ABN2XRV7_9ACTN</name>
<dbReference type="InterPro" id="IPR001173">
    <property type="entry name" value="Glyco_trans_2-like"/>
</dbReference>
<evidence type="ECO:0000256" key="1">
    <source>
        <dbReference type="ARBA" id="ARBA00006739"/>
    </source>
</evidence>
<dbReference type="EMBL" id="BAAAQQ010000002">
    <property type="protein sequence ID" value="GAA2116836.1"/>
    <property type="molecule type" value="Genomic_DNA"/>
</dbReference>
<keyword evidence="7" id="KW-1185">Reference proteome</keyword>
<evidence type="ECO:0000256" key="2">
    <source>
        <dbReference type="ARBA" id="ARBA00022676"/>
    </source>
</evidence>
<dbReference type="RefSeq" id="WP_344302265.1">
    <property type="nucleotide sequence ID" value="NZ_BAAAQQ010000002.1"/>
</dbReference>
<dbReference type="InterPro" id="IPR029044">
    <property type="entry name" value="Nucleotide-diphossugar_trans"/>
</dbReference>
<accession>A0ABN2XRV7</accession>
<evidence type="ECO:0000313" key="7">
    <source>
        <dbReference type="Proteomes" id="UP001500575"/>
    </source>
</evidence>
<sequence length="300" mass="33814">MTHADISVVLPVHRGVVPAHLERALRSIAEQTALPREVILVEDGPLDSGHDLAIRRVRLPGLKRIRLEVNQGAGVANQAGLEAASSTWIAKCDADDVNVPDRFERQFAVVTETGAELCGSAMLEFVGAESDVRNYRATPLTHEAIVRRLPVNNPINHPTAFFNREVALRVGGYPEWRYMQDYGLFMRLVFGGARMVNLPEPLVLFRSGEQFTRRRRSTGVRQCERHVQRSLHELGFVSAPRMWFNLAWRLAFRRLPAPILALVYKRMLSQSASPHRDLSRRKMRGAIPAASPPERSTNFQ</sequence>
<gene>
    <name evidence="6" type="ORF">GCM10009843_07370</name>
</gene>
<feature type="domain" description="Glycosyltransferase 2-like" evidence="5">
    <location>
        <begin position="7"/>
        <end position="168"/>
    </location>
</feature>
<organism evidence="6 7">
    <name type="scientific">Nocardioides bigeumensis</name>
    <dbReference type="NCBI Taxonomy" id="433657"/>
    <lineage>
        <taxon>Bacteria</taxon>
        <taxon>Bacillati</taxon>
        <taxon>Actinomycetota</taxon>
        <taxon>Actinomycetes</taxon>
        <taxon>Propionibacteriales</taxon>
        <taxon>Nocardioidaceae</taxon>
        <taxon>Nocardioides</taxon>
    </lineage>
</organism>
<evidence type="ECO:0000313" key="6">
    <source>
        <dbReference type="EMBL" id="GAA2116836.1"/>
    </source>
</evidence>
<comment type="caution">
    <text evidence="6">The sequence shown here is derived from an EMBL/GenBank/DDBJ whole genome shotgun (WGS) entry which is preliminary data.</text>
</comment>
<reference evidence="6 7" key="1">
    <citation type="journal article" date="2019" name="Int. J. Syst. Evol. Microbiol.">
        <title>The Global Catalogue of Microorganisms (GCM) 10K type strain sequencing project: providing services to taxonomists for standard genome sequencing and annotation.</title>
        <authorList>
            <consortium name="The Broad Institute Genomics Platform"/>
            <consortium name="The Broad Institute Genome Sequencing Center for Infectious Disease"/>
            <person name="Wu L."/>
            <person name="Ma J."/>
        </authorList>
    </citation>
    <scope>NUCLEOTIDE SEQUENCE [LARGE SCALE GENOMIC DNA]</scope>
    <source>
        <strain evidence="6 7">JCM 16021</strain>
    </source>
</reference>
<dbReference type="Pfam" id="PF00535">
    <property type="entry name" value="Glycos_transf_2"/>
    <property type="match status" value="1"/>
</dbReference>
<evidence type="ECO:0000259" key="5">
    <source>
        <dbReference type="Pfam" id="PF00535"/>
    </source>
</evidence>
<comment type="similarity">
    <text evidence="1">Belongs to the glycosyltransferase 2 family.</text>
</comment>
<evidence type="ECO:0000256" key="4">
    <source>
        <dbReference type="SAM" id="MobiDB-lite"/>
    </source>
</evidence>
<keyword evidence="2" id="KW-0328">Glycosyltransferase</keyword>
<proteinExistence type="inferred from homology"/>
<dbReference type="Proteomes" id="UP001500575">
    <property type="component" value="Unassembled WGS sequence"/>
</dbReference>
<dbReference type="SUPFAM" id="SSF53448">
    <property type="entry name" value="Nucleotide-diphospho-sugar transferases"/>
    <property type="match status" value="1"/>
</dbReference>
<dbReference type="InterPro" id="IPR050834">
    <property type="entry name" value="Glycosyltransf_2"/>
</dbReference>
<keyword evidence="3" id="KW-0808">Transferase</keyword>